<dbReference type="Gene3D" id="2.60.40.10">
    <property type="entry name" value="Immunoglobulins"/>
    <property type="match status" value="2"/>
</dbReference>
<dbReference type="Proteomes" id="UP001589758">
    <property type="component" value="Unassembled WGS sequence"/>
</dbReference>
<evidence type="ECO:0000313" key="2">
    <source>
        <dbReference type="EMBL" id="MFC0178538.1"/>
    </source>
</evidence>
<name>A0ABV6C6F0_9GAMM</name>
<dbReference type="InterPro" id="IPR044016">
    <property type="entry name" value="Big_13"/>
</dbReference>
<evidence type="ECO:0000259" key="1">
    <source>
        <dbReference type="Pfam" id="PF19077"/>
    </source>
</evidence>
<gene>
    <name evidence="2" type="ORF">ACFFIT_00200</name>
</gene>
<protein>
    <submittedName>
        <fullName evidence="2">Ig-like domain-containing protein</fullName>
    </submittedName>
</protein>
<feature type="domain" description="Bacterial Ig-like" evidence="1">
    <location>
        <begin position="35"/>
        <end position="127"/>
    </location>
</feature>
<feature type="domain" description="Bacterial Ig-like" evidence="1">
    <location>
        <begin position="139"/>
        <end position="236"/>
    </location>
</feature>
<feature type="non-terminal residue" evidence="2">
    <location>
        <position position="271"/>
    </location>
</feature>
<dbReference type="EMBL" id="JBHLXE010000006">
    <property type="protein sequence ID" value="MFC0178538.1"/>
    <property type="molecule type" value="Genomic_DNA"/>
</dbReference>
<reference evidence="2 3" key="1">
    <citation type="submission" date="2024-09" db="EMBL/GenBank/DDBJ databases">
        <authorList>
            <person name="Sun Q."/>
            <person name="Mori K."/>
        </authorList>
    </citation>
    <scope>NUCLEOTIDE SEQUENCE [LARGE SCALE GENOMIC DNA]</scope>
    <source>
        <strain evidence="2 3">CCM 8545</strain>
    </source>
</reference>
<sequence>IINNVNDEGPKSSQEIIVDNKAPDITNKVYLDRISEDRGIADNDFKTNDKTLEFFGHLDRALDADEYVEISFDNGTTWTRTIVTGTEWYYDRTSTPFANGTYDIKVRVIDHAGNLGFVTTTKQITIDDTQVLQNSILITKVSDDTGSSNSDFLTNDNKVILSGTIDRNLSVGEYIRVSLDGGVSYLRATVNPDGKGWTLNLTSNTLLDGTYTIKAQIVNQFGTPGAEHERELTVDTQVTEATISIEGISTDTNIDNDFNTADNTLIFNGRV</sequence>
<proteinExistence type="predicted"/>
<keyword evidence="3" id="KW-1185">Reference proteome</keyword>
<dbReference type="InterPro" id="IPR013783">
    <property type="entry name" value="Ig-like_fold"/>
</dbReference>
<evidence type="ECO:0000313" key="3">
    <source>
        <dbReference type="Proteomes" id="UP001589758"/>
    </source>
</evidence>
<accession>A0ABV6C6F0</accession>
<feature type="non-terminal residue" evidence="2">
    <location>
        <position position="1"/>
    </location>
</feature>
<organism evidence="2 3">
    <name type="scientific">Thorsellia kenyensis</name>
    <dbReference type="NCBI Taxonomy" id="1549888"/>
    <lineage>
        <taxon>Bacteria</taxon>
        <taxon>Pseudomonadati</taxon>
        <taxon>Pseudomonadota</taxon>
        <taxon>Gammaproteobacteria</taxon>
        <taxon>Enterobacterales</taxon>
        <taxon>Thorselliaceae</taxon>
        <taxon>Thorsellia</taxon>
    </lineage>
</organism>
<comment type="caution">
    <text evidence="2">The sequence shown here is derived from an EMBL/GenBank/DDBJ whole genome shotgun (WGS) entry which is preliminary data.</text>
</comment>
<dbReference type="Pfam" id="PF19077">
    <property type="entry name" value="Big_13"/>
    <property type="match status" value="2"/>
</dbReference>